<protein>
    <submittedName>
        <fullName evidence="1">Uncharacterized protein</fullName>
    </submittedName>
</protein>
<dbReference type="RefSeq" id="WP_177180414.1">
    <property type="nucleotide sequence ID" value="NZ_FOHB01000007.1"/>
</dbReference>
<accession>A0A1H9XCJ6</accession>
<dbReference type="InterPro" id="IPR045596">
    <property type="entry name" value="DUF6459"/>
</dbReference>
<keyword evidence="2" id="KW-1185">Reference proteome</keyword>
<dbReference type="STRING" id="587636.SAMN05216199_3672"/>
<name>A0A1H9XCJ6_9MICO</name>
<gene>
    <name evidence="1" type="ORF">SAMN05216199_3672</name>
</gene>
<dbReference type="Proteomes" id="UP000199019">
    <property type="component" value="Unassembled WGS sequence"/>
</dbReference>
<organism evidence="1 2">
    <name type="scientific">Pedococcus cremeus</name>
    <dbReference type="NCBI Taxonomy" id="587636"/>
    <lineage>
        <taxon>Bacteria</taxon>
        <taxon>Bacillati</taxon>
        <taxon>Actinomycetota</taxon>
        <taxon>Actinomycetes</taxon>
        <taxon>Micrococcales</taxon>
        <taxon>Intrasporangiaceae</taxon>
        <taxon>Pedococcus</taxon>
    </lineage>
</organism>
<proteinExistence type="predicted"/>
<dbReference type="AlphaFoldDB" id="A0A1H9XCJ6"/>
<dbReference type="EMBL" id="FOHB01000007">
    <property type="protein sequence ID" value="SES43918.1"/>
    <property type="molecule type" value="Genomic_DNA"/>
</dbReference>
<dbReference type="Pfam" id="PF20060">
    <property type="entry name" value="DUF6459"/>
    <property type="match status" value="1"/>
</dbReference>
<evidence type="ECO:0000313" key="1">
    <source>
        <dbReference type="EMBL" id="SES43918.1"/>
    </source>
</evidence>
<sequence length="198" mass="21204">MSRAVASQVTATQQAATTLKAATTLQPIRVLPIPQVRPSVIHQTESHLPAAVLTEGHDAQRPRYIQDALAVDFASASDEQLFGPQPTGRSGLPDPVHWAGHLAQAVVEVMSGLRQPPQIIRWTTPEVYAVVARRGAVSARRGRPSARRAVVRSVRVCEPADGVAEAAAVVLDGSRVRALAMRLVGVDGRWRIEALQVG</sequence>
<evidence type="ECO:0000313" key="2">
    <source>
        <dbReference type="Proteomes" id="UP000199019"/>
    </source>
</evidence>
<reference evidence="2" key="1">
    <citation type="submission" date="2016-10" db="EMBL/GenBank/DDBJ databases">
        <authorList>
            <person name="Varghese N."/>
            <person name="Submissions S."/>
        </authorList>
    </citation>
    <scope>NUCLEOTIDE SEQUENCE [LARGE SCALE GENOMIC DNA]</scope>
    <source>
        <strain evidence="2">CGMCC 1.6963</strain>
    </source>
</reference>